<evidence type="ECO:0000259" key="10">
    <source>
        <dbReference type="SMART" id="SM00387"/>
    </source>
</evidence>
<keyword evidence="8" id="KW-0902">Two-component regulatory system</keyword>
<feature type="transmembrane region" description="Helical" evidence="9">
    <location>
        <begin position="116"/>
        <end position="147"/>
    </location>
</feature>
<dbReference type="Pfam" id="PF07730">
    <property type="entry name" value="HisKA_3"/>
    <property type="match status" value="1"/>
</dbReference>
<dbReference type="Gene3D" id="1.20.5.1930">
    <property type="match status" value="1"/>
</dbReference>
<feature type="transmembrane region" description="Helical" evidence="9">
    <location>
        <begin position="47"/>
        <end position="70"/>
    </location>
</feature>
<dbReference type="SUPFAM" id="SSF55874">
    <property type="entry name" value="ATPase domain of HSP90 chaperone/DNA topoisomerase II/histidine kinase"/>
    <property type="match status" value="1"/>
</dbReference>
<dbReference type="Proteomes" id="UP000539111">
    <property type="component" value="Unassembled WGS sequence"/>
</dbReference>
<protein>
    <recommendedName>
        <fullName evidence="2">histidine kinase</fullName>
        <ecNumber evidence="2">2.7.13.3</ecNumber>
    </recommendedName>
</protein>
<evidence type="ECO:0000313" key="12">
    <source>
        <dbReference type="Proteomes" id="UP000539111"/>
    </source>
</evidence>
<dbReference type="InterPro" id="IPR036890">
    <property type="entry name" value="HATPase_C_sf"/>
</dbReference>
<feature type="transmembrane region" description="Helical" evidence="9">
    <location>
        <begin position="21"/>
        <end position="41"/>
    </location>
</feature>
<dbReference type="SMART" id="SM00387">
    <property type="entry name" value="HATPase_c"/>
    <property type="match status" value="1"/>
</dbReference>
<evidence type="ECO:0000256" key="7">
    <source>
        <dbReference type="ARBA" id="ARBA00022840"/>
    </source>
</evidence>
<dbReference type="GO" id="GO:0000155">
    <property type="term" value="F:phosphorelay sensor kinase activity"/>
    <property type="evidence" value="ECO:0007669"/>
    <property type="project" value="InterPro"/>
</dbReference>
<evidence type="ECO:0000256" key="6">
    <source>
        <dbReference type="ARBA" id="ARBA00022777"/>
    </source>
</evidence>
<keyword evidence="4" id="KW-0808">Transferase</keyword>
<dbReference type="InterPro" id="IPR025828">
    <property type="entry name" value="Put_sensor_dom"/>
</dbReference>
<dbReference type="EC" id="2.7.13.3" evidence="2"/>
<dbReference type="GO" id="GO:0005524">
    <property type="term" value="F:ATP binding"/>
    <property type="evidence" value="ECO:0007669"/>
    <property type="project" value="UniProtKB-KW"/>
</dbReference>
<evidence type="ECO:0000256" key="4">
    <source>
        <dbReference type="ARBA" id="ARBA00022679"/>
    </source>
</evidence>
<proteinExistence type="predicted"/>
<evidence type="ECO:0000256" key="2">
    <source>
        <dbReference type="ARBA" id="ARBA00012438"/>
    </source>
</evidence>
<evidence type="ECO:0000256" key="8">
    <source>
        <dbReference type="ARBA" id="ARBA00023012"/>
    </source>
</evidence>
<gene>
    <name evidence="11" type="ORF">BJY26_002784</name>
</gene>
<dbReference type="CDD" id="cd16917">
    <property type="entry name" value="HATPase_UhpB-NarQ-NarX-like"/>
    <property type="match status" value="1"/>
</dbReference>
<dbReference type="GO" id="GO:0046983">
    <property type="term" value="F:protein dimerization activity"/>
    <property type="evidence" value="ECO:0007669"/>
    <property type="project" value="InterPro"/>
</dbReference>
<dbReference type="InterPro" id="IPR003594">
    <property type="entry name" value="HATPase_dom"/>
</dbReference>
<reference evidence="11 12" key="1">
    <citation type="submission" date="2020-07" db="EMBL/GenBank/DDBJ databases">
        <title>Sequencing the genomes of 1000 actinobacteria strains.</title>
        <authorList>
            <person name="Klenk H.-P."/>
        </authorList>
    </citation>
    <scope>NUCLEOTIDE SEQUENCE [LARGE SCALE GENOMIC DNA]</scope>
    <source>
        <strain evidence="11 12">DSM 26341</strain>
    </source>
</reference>
<dbReference type="RefSeq" id="WP_237248812.1">
    <property type="nucleotide sequence ID" value="NZ_JACBZP010000001.1"/>
</dbReference>
<comment type="catalytic activity">
    <reaction evidence="1">
        <text>ATP + protein L-histidine = ADP + protein N-phospho-L-histidine.</text>
        <dbReference type="EC" id="2.7.13.3"/>
    </reaction>
</comment>
<dbReference type="Gene3D" id="3.30.565.10">
    <property type="entry name" value="Histidine kinase-like ATPase, C-terminal domain"/>
    <property type="match status" value="1"/>
</dbReference>
<organism evidence="11 12">
    <name type="scientific">Spelaeicoccus albus</name>
    <dbReference type="NCBI Taxonomy" id="1280376"/>
    <lineage>
        <taxon>Bacteria</taxon>
        <taxon>Bacillati</taxon>
        <taxon>Actinomycetota</taxon>
        <taxon>Actinomycetes</taxon>
        <taxon>Micrococcales</taxon>
        <taxon>Brevibacteriaceae</taxon>
        <taxon>Spelaeicoccus</taxon>
    </lineage>
</organism>
<comment type="caution">
    <text evidence="11">The sequence shown here is derived from an EMBL/GenBank/DDBJ whole genome shotgun (WGS) entry which is preliminary data.</text>
</comment>
<dbReference type="GO" id="GO:0016020">
    <property type="term" value="C:membrane"/>
    <property type="evidence" value="ECO:0007669"/>
    <property type="project" value="InterPro"/>
</dbReference>
<sequence>MNPVPRYNFFTAFFRKRTWVEFLYLWSALILAPFGLAYAAVTVVVGSGLAVTVVGLVVGSSLIMAARGWGALHRSMNRAMLATEIAAPPPVRRSPGFWGWVRGGLSDGAGWRVIGFLFLNIVTAAAGAVVSIVFFFIGLGAMTHWYWSRFLPLQPDSNGVMHRGASFGTDFFIDTAARQFWFAVLGALIWLFVWPALNTAFAHIQRLLSRNLLGPTASSLRLREVEASRSRTVDDADVKLRRIERDLHDGTQAQLVALAMKLGDAKDRLTAGNDPDGVAELLDGAHQVAKSALVDLRDLARGIHPPVLDNGLGAALETLAAGASLPVHLSVDLPRRPAAPIETIAYFCVMELVTNAVKHSEASTVAVRAEERRSRVFVQVRDDGVGGAYLASTSASGHRSGLTGLDERVRSVDGTLLVDSPSGGPTIISIDLPMAVQA</sequence>
<evidence type="ECO:0000256" key="5">
    <source>
        <dbReference type="ARBA" id="ARBA00022741"/>
    </source>
</evidence>
<keyword evidence="9" id="KW-0812">Transmembrane</keyword>
<keyword evidence="9" id="KW-1133">Transmembrane helix</keyword>
<dbReference type="Pfam" id="PF13796">
    <property type="entry name" value="Sensor"/>
    <property type="match status" value="1"/>
</dbReference>
<dbReference type="PANTHER" id="PTHR24421">
    <property type="entry name" value="NITRATE/NITRITE SENSOR PROTEIN NARX-RELATED"/>
    <property type="match status" value="1"/>
</dbReference>
<keyword evidence="7" id="KW-0067">ATP-binding</keyword>
<evidence type="ECO:0000256" key="3">
    <source>
        <dbReference type="ARBA" id="ARBA00022553"/>
    </source>
</evidence>
<feature type="domain" description="Histidine kinase/HSP90-like ATPase" evidence="10">
    <location>
        <begin position="340"/>
        <end position="436"/>
    </location>
</feature>
<dbReference type="EMBL" id="JACBZP010000001">
    <property type="protein sequence ID" value="NYI68478.1"/>
    <property type="molecule type" value="Genomic_DNA"/>
</dbReference>
<name>A0A7Z0IIF9_9MICO</name>
<dbReference type="AlphaFoldDB" id="A0A7Z0IIF9"/>
<dbReference type="Pfam" id="PF02518">
    <property type="entry name" value="HATPase_c"/>
    <property type="match status" value="1"/>
</dbReference>
<dbReference type="InterPro" id="IPR011712">
    <property type="entry name" value="Sig_transdc_His_kin_sub3_dim/P"/>
</dbReference>
<evidence type="ECO:0000256" key="1">
    <source>
        <dbReference type="ARBA" id="ARBA00000085"/>
    </source>
</evidence>
<keyword evidence="3" id="KW-0597">Phosphoprotein</keyword>
<dbReference type="PANTHER" id="PTHR24421:SF10">
    <property type="entry name" value="NITRATE_NITRITE SENSOR PROTEIN NARQ"/>
    <property type="match status" value="1"/>
</dbReference>
<keyword evidence="5" id="KW-0547">Nucleotide-binding</keyword>
<keyword evidence="12" id="KW-1185">Reference proteome</keyword>
<dbReference type="InterPro" id="IPR050482">
    <property type="entry name" value="Sensor_HK_TwoCompSys"/>
</dbReference>
<accession>A0A7Z0IIF9</accession>
<evidence type="ECO:0000313" key="11">
    <source>
        <dbReference type="EMBL" id="NYI68478.1"/>
    </source>
</evidence>
<keyword evidence="6 11" id="KW-0418">Kinase</keyword>
<evidence type="ECO:0000256" key="9">
    <source>
        <dbReference type="SAM" id="Phobius"/>
    </source>
</evidence>
<keyword evidence="9" id="KW-0472">Membrane</keyword>
<feature type="transmembrane region" description="Helical" evidence="9">
    <location>
        <begin position="180"/>
        <end position="201"/>
    </location>
</feature>